<evidence type="ECO:0000256" key="6">
    <source>
        <dbReference type="SAM" id="Phobius"/>
    </source>
</evidence>
<dbReference type="PANTHER" id="PTHR43823">
    <property type="entry name" value="SPORULATION PROTEIN YKVU"/>
    <property type="match status" value="1"/>
</dbReference>
<evidence type="ECO:0000313" key="7">
    <source>
        <dbReference type="EMBL" id="MCQ1531550.1"/>
    </source>
</evidence>
<evidence type="ECO:0000256" key="5">
    <source>
        <dbReference type="ARBA" id="ARBA00023136"/>
    </source>
</evidence>
<keyword evidence="2" id="KW-1003">Cell membrane</keyword>
<feature type="transmembrane region" description="Helical" evidence="6">
    <location>
        <begin position="17"/>
        <end position="38"/>
    </location>
</feature>
<protein>
    <recommendedName>
        <fullName evidence="9">MATE family efflux transporter</fullName>
    </recommendedName>
</protein>
<sequence length="85" mass="9038">MMNADNDTLITMPVGRLLLKFSLPAIAAMIINSLYNLVDRIFIGRISGLAMTGIGLSLPFMLMLSAISSLVGIGASASYLSDFLL</sequence>
<evidence type="ECO:0000256" key="2">
    <source>
        <dbReference type="ARBA" id="ARBA00022475"/>
    </source>
</evidence>
<keyword evidence="5 6" id="KW-0472">Membrane</keyword>
<name>A0ABT1NJU9_9FIRM</name>
<dbReference type="InterPro" id="IPR051327">
    <property type="entry name" value="MATE_MepA_subfamily"/>
</dbReference>
<keyword evidence="3 6" id="KW-0812">Transmembrane</keyword>
<keyword evidence="4 6" id="KW-1133">Transmembrane helix</keyword>
<comment type="subcellular location">
    <subcellularLocation>
        <location evidence="1">Cell membrane</location>
        <topology evidence="1">Multi-pass membrane protein</topology>
    </subcellularLocation>
</comment>
<evidence type="ECO:0000256" key="3">
    <source>
        <dbReference type="ARBA" id="ARBA00022692"/>
    </source>
</evidence>
<dbReference type="EMBL" id="JAJEKE010000025">
    <property type="protein sequence ID" value="MCQ1531550.1"/>
    <property type="molecule type" value="Genomic_DNA"/>
</dbReference>
<comment type="caution">
    <text evidence="7">The sequence shown here is derived from an EMBL/GenBank/DDBJ whole genome shotgun (WGS) entry which is preliminary data.</text>
</comment>
<organism evidence="7 8">
    <name type="scientific">Lutispora saccharofermentans</name>
    <dbReference type="NCBI Taxonomy" id="3024236"/>
    <lineage>
        <taxon>Bacteria</taxon>
        <taxon>Bacillati</taxon>
        <taxon>Bacillota</taxon>
        <taxon>Clostridia</taxon>
        <taxon>Lutisporales</taxon>
        <taxon>Lutisporaceae</taxon>
        <taxon>Lutispora</taxon>
    </lineage>
</organism>
<evidence type="ECO:0000256" key="1">
    <source>
        <dbReference type="ARBA" id="ARBA00004651"/>
    </source>
</evidence>
<reference evidence="7 8" key="1">
    <citation type="submission" date="2021-10" db="EMBL/GenBank/DDBJ databases">
        <title>Lutispora strain m25 sp. nov., a thermophilic, non-spore-forming bacterium isolated from a lab-scale methanogenic bioreactor digesting anaerobic sludge.</title>
        <authorList>
            <person name="El Houari A."/>
            <person name="Mcdonald J."/>
        </authorList>
    </citation>
    <scope>NUCLEOTIDE SEQUENCE [LARGE SCALE GENOMIC DNA]</scope>
    <source>
        <strain evidence="8">m25</strain>
    </source>
</reference>
<dbReference type="PANTHER" id="PTHR43823:SF3">
    <property type="entry name" value="MULTIDRUG EXPORT PROTEIN MEPA"/>
    <property type="match status" value="1"/>
</dbReference>
<evidence type="ECO:0000313" key="8">
    <source>
        <dbReference type="Proteomes" id="UP001651880"/>
    </source>
</evidence>
<gene>
    <name evidence="7" type="ORF">LJD61_18715</name>
</gene>
<dbReference type="Proteomes" id="UP001651880">
    <property type="component" value="Unassembled WGS sequence"/>
</dbReference>
<keyword evidence="8" id="KW-1185">Reference proteome</keyword>
<evidence type="ECO:0000256" key="4">
    <source>
        <dbReference type="ARBA" id="ARBA00022989"/>
    </source>
</evidence>
<dbReference type="RefSeq" id="WP_255229099.1">
    <property type="nucleotide sequence ID" value="NZ_JAJEKE010000025.1"/>
</dbReference>
<accession>A0ABT1NJU9</accession>
<feature type="transmembrane region" description="Helical" evidence="6">
    <location>
        <begin position="58"/>
        <end position="80"/>
    </location>
</feature>
<evidence type="ECO:0008006" key="9">
    <source>
        <dbReference type="Google" id="ProtNLM"/>
    </source>
</evidence>
<proteinExistence type="predicted"/>